<dbReference type="PANTHER" id="PTHR33129">
    <property type="entry name" value="PROTEIN KINASE DOMAIN-CONTAINING PROTEIN-RELATED"/>
    <property type="match status" value="1"/>
</dbReference>
<dbReference type="EMBL" id="JBBBZM010000099">
    <property type="protein sequence ID" value="KAL0634250.1"/>
    <property type="molecule type" value="Genomic_DNA"/>
</dbReference>
<dbReference type="Proteomes" id="UP001447188">
    <property type="component" value="Unassembled WGS sequence"/>
</dbReference>
<comment type="caution">
    <text evidence="1">The sequence shown here is derived from an EMBL/GenBank/DDBJ whole genome shotgun (WGS) entry which is preliminary data.</text>
</comment>
<name>A0ABR3GEB8_9PEZI</name>
<dbReference type="PANTHER" id="PTHR33129:SF1">
    <property type="entry name" value="ATP-BINDING PROTEIN"/>
    <property type="match status" value="1"/>
</dbReference>
<reference evidence="1 2" key="1">
    <citation type="submission" date="2024-02" db="EMBL/GenBank/DDBJ databases">
        <title>Discinaceae phylogenomics.</title>
        <authorList>
            <person name="Dirks A.C."/>
            <person name="James T.Y."/>
        </authorList>
    </citation>
    <scope>NUCLEOTIDE SEQUENCE [LARGE SCALE GENOMIC DNA]</scope>
    <source>
        <strain evidence="1 2">ACD0624</strain>
    </source>
</reference>
<dbReference type="InterPro" id="IPR052980">
    <property type="entry name" value="Crinkler_effector"/>
</dbReference>
<keyword evidence="2" id="KW-1185">Reference proteome</keyword>
<sequence>MDDLYTELWGKNSFPGIIEEFTIEVPKPQFYREPGFGAGLQRAGVHDFPLNGALEQKTSHVFQKLQTTNLLPCGLDKLLVTEEYVHVENLLRDAELKKWSSGGRPSVSAKLDFQITGQPGSGKSVFLSYLLVRRLVASLPTVYRDDDDHCFLFNEHRHGEEVDSETLFKLDENAKRKLWVLTDEALTKQTWTKAHHGWFIILAASPKKIKASRQWQKDRNADLHCISNWNWNDIFAAFRYATNYSACTITDQCSLCNSGVNQTNTAHLYTTFSCFGPNARTCLKTIPANSSDGEYDNYVESYLSIVDEEIRQLIGQGDYRYLGSVFGQGTSHTIGLMEPNEHGNGCQIGIITRWIAYRINKVQEGKARQNSLMLFKSLSGQPILRSAAGWFFEAYAHDWFGRGGEFQADELPIKDGDPSLLEFKIQKSKESNYFASLRELASQVRVGGGHGIDIRNLGKYFQPYGKTQESFDGLVFSKVDTLILLQCTMAERHEIKPHGVQSLLQALPATIKCICIVFVVPNDRADKYANAQKVPDANALGLQAGQSIKQFRLVFPDEDIESLVK</sequence>
<gene>
    <name evidence="1" type="primary">SQS1_5</name>
    <name evidence="1" type="ORF">Q9L58_006787</name>
</gene>
<protein>
    <submittedName>
        <fullName evidence="1">Squalene synthetase-like protein</fullName>
    </submittedName>
</protein>
<accession>A0ABR3GEB8</accession>
<evidence type="ECO:0000313" key="1">
    <source>
        <dbReference type="EMBL" id="KAL0634250.1"/>
    </source>
</evidence>
<organism evidence="1 2">
    <name type="scientific">Discina gigas</name>
    <dbReference type="NCBI Taxonomy" id="1032678"/>
    <lineage>
        <taxon>Eukaryota</taxon>
        <taxon>Fungi</taxon>
        <taxon>Dikarya</taxon>
        <taxon>Ascomycota</taxon>
        <taxon>Pezizomycotina</taxon>
        <taxon>Pezizomycetes</taxon>
        <taxon>Pezizales</taxon>
        <taxon>Discinaceae</taxon>
        <taxon>Discina</taxon>
    </lineage>
</organism>
<proteinExistence type="predicted"/>
<evidence type="ECO:0000313" key="2">
    <source>
        <dbReference type="Proteomes" id="UP001447188"/>
    </source>
</evidence>